<evidence type="ECO:0000256" key="1">
    <source>
        <dbReference type="ARBA" id="ARBA00022612"/>
    </source>
</evidence>
<feature type="domain" description="Terminase large subunit gp17-like C-terminal" evidence="3">
    <location>
        <begin position="286"/>
        <end position="364"/>
    </location>
</feature>
<feature type="region of interest" description="Disordered" evidence="2">
    <location>
        <begin position="343"/>
        <end position="366"/>
    </location>
</feature>
<dbReference type="InterPro" id="IPR027417">
    <property type="entry name" value="P-loop_NTPase"/>
</dbReference>
<name>A0A540VH25_9GAMM</name>
<keyword evidence="1" id="KW-1188">Viral release from host cell</keyword>
<dbReference type="Gene3D" id="3.40.50.300">
    <property type="entry name" value="P-loop containing nucleotide triphosphate hydrolases"/>
    <property type="match status" value="1"/>
</dbReference>
<gene>
    <name evidence="4" type="ORF">FKY71_16845</name>
</gene>
<organism evidence="4 5">
    <name type="scientific">Spiribacter salinus</name>
    <dbReference type="NCBI Taxonomy" id="1335746"/>
    <lineage>
        <taxon>Bacteria</taxon>
        <taxon>Pseudomonadati</taxon>
        <taxon>Pseudomonadota</taxon>
        <taxon>Gammaproteobacteria</taxon>
        <taxon>Chromatiales</taxon>
        <taxon>Ectothiorhodospiraceae</taxon>
        <taxon>Spiribacter</taxon>
    </lineage>
</organism>
<reference evidence="4 5" key="1">
    <citation type="submission" date="2019-06" db="EMBL/GenBank/DDBJ databases">
        <title>Metagenome assembled Genome of Spiribacter salinus SL48-SHIP from the microbial mat of Salt Lake 48 (Novosibirsk region, Russia).</title>
        <authorList>
            <person name="Shipova A."/>
            <person name="Rozanov A.S."/>
            <person name="Bryanskaya A.V."/>
            <person name="Peltek S.E."/>
        </authorList>
    </citation>
    <scope>NUCLEOTIDE SEQUENCE [LARGE SCALE GENOMIC DNA]</scope>
    <source>
        <strain evidence="4">SL48-SHIP-2</strain>
    </source>
</reference>
<protein>
    <submittedName>
        <fullName evidence="4">Terminase</fullName>
    </submittedName>
</protein>
<dbReference type="InterPro" id="IPR035421">
    <property type="entry name" value="Terminase_6C"/>
</dbReference>
<evidence type="ECO:0000313" key="4">
    <source>
        <dbReference type="EMBL" id="TQE96067.1"/>
    </source>
</evidence>
<evidence type="ECO:0000259" key="3">
    <source>
        <dbReference type="Pfam" id="PF17289"/>
    </source>
</evidence>
<comment type="caution">
    <text evidence="4">The sequence shown here is derived from an EMBL/GenBank/DDBJ whole genome shotgun (WGS) entry which is preliminary data.</text>
</comment>
<dbReference type="Pfam" id="PF03237">
    <property type="entry name" value="Terminase_6N"/>
    <property type="match status" value="1"/>
</dbReference>
<proteinExistence type="predicted"/>
<evidence type="ECO:0000256" key="2">
    <source>
        <dbReference type="SAM" id="MobiDB-lite"/>
    </source>
</evidence>
<accession>A0A540VH25</accession>
<dbReference type="AlphaFoldDB" id="A0A540VH25"/>
<dbReference type="Pfam" id="PF17289">
    <property type="entry name" value="Terminase_6C"/>
    <property type="match status" value="1"/>
</dbReference>
<dbReference type="EMBL" id="VIFK01000358">
    <property type="protein sequence ID" value="TQE96067.1"/>
    <property type="molecule type" value="Genomic_DNA"/>
</dbReference>
<evidence type="ECO:0000313" key="5">
    <source>
        <dbReference type="Proteomes" id="UP000315400"/>
    </source>
</evidence>
<feature type="non-terminal residue" evidence="4">
    <location>
        <position position="366"/>
    </location>
</feature>
<sequence>MTRAEIRAQVGPQEQFLSCNADVVFYGGSAGGGKTYALLLNPLYHVDNSKFGAVTFRRTTKQVRSEGGLWDTAEDLYSAIGAKPNQQDLHFTWPSGARHTFAHMEHEKNRLDWQGAQIPLIQFDELTHFTWKQFSYMLSRNRSVSGVPGRIRATLNPDPDHWARRFIDWWIGDDGYAIQERSGVIRYFAVVGDDVIWGDTREELQEKHESCLPKSFTFIRSRLEDNQILMDADPGYRANLEALPRVERAQLMDGNWNVRPSAGLYFVRSDFEIVDIAPPVKRWVRAWDQAGTKKDGDSSDPDWTAGVKMGITEDGRYVIGHVERFRENPSTVDRRIKNTAEADGRGIKIRLAQDPGQAGKSQASSQ</sequence>
<dbReference type="Proteomes" id="UP000315400">
    <property type="component" value="Unassembled WGS sequence"/>
</dbReference>